<evidence type="ECO:0000313" key="1">
    <source>
        <dbReference type="EMBL" id="VDM64772.1"/>
    </source>
</evidence>
<dbReference type="EMBL" id="UYYA01005589">
    <property type="protein sequence ID" value="VDM64772.1"/>
    <property type="molecule type" value="Genomic_DNA"/>
</dbReference>
<evidence type="ECO:0000313" key="2">
    <source>
        <dbReference type="Proteomes" id="UP000267027"/>
    </source>
</evidence>
<evidence type="ECO:0000313" key="3">
    <source>
        <dbReference type="WBParaSite" id="ACOC_0001318601-mRNA-1"/>
    </source>
</evidence>
<dbReference type="AlphaFoldDB" id="A0A0R3Q288"/>
<reference evidence="1 2" key="2">
    <citation type="submission" date="2018-11" db="EMBL/GenBank/DDBJ databases">
        <authorList>
            <consortium name="Pathogen Informatics"/>
        </authorList>
    </citation>
    <scope>NUCLEOTIDE SEQUENCE [LARGE SCALE GENOMIC DNA]</scope>
    <source>
        <strain evidence="1 2">Costa Rica</strain>
    </source>
</reference>
<organism evidence="3">
    <name type="scientific">Angiostrongylus costaricensis</name>
    <name type="common">Nematode worm</name>
    <dbReference type="NCBI Taxonomy" id="334426"/>
    <lineage>
        <taxon>Eukaryota</taxon>
        <taxon>Metazoa</taxon>
        <taxon>Ecdysozoa</taxon>
        <taxon>Nematoda</taxon>
        <taxon>Chromadorea</taxon>
        <taxon>Rhabditida</taxon>
        <taxon>Rhabditina</taxon>
        <taxon>Rhabditomorpha</taxon>
        <taxon>Strongyloidea</taxon>
        <taxon>Metastrongylidae</taxon>
        <taxon>Angiostrongylus</taxon>
    </lineage>
</organism>
<keyword evidence="2" id="KW-1185">Reference proteome</keyword>
<dbReference type="WBParaSite" id="ACOC_0001318601-mRNA-1">
    <property type="protein sequence ID" value="ACOC_0001318601-mRNA-1"/>
    <property type="gene ID" value="ACOC_0001318601"/>
</dbReference>
<protein>
    <submittedName>
        <fullName evidence="3">Dynein_heavy domain-containing protein</fullName>
    </submittedName>
</protein>
<accession>A0A0R3Q288</accession>
<reference evidence="3" key="1">
    <citation type="submission" date="2017-02" db="UniProtKB">
        <authorList>
            <consortium name="WormBaseParasite"/>
        </authorList>
    </citation>
    <scope>IDENTIFICATION</scope>
</reference>
<name>A0A0R3Q288_ANGCS</name>
<proteinExistence type="predicted"/>
<dbReference type="Proteomes" id="UP000267027">
    <property type="component" value="Unassembled WGS sequence"/>
</dbReference>
<gene>
    <name evidence="1" type="ORF">ACOC_LOCUS13187</name>
</gene>
<sequence length="135" mass="15348">MHAEQSGRVAQWITRLSTEQEKTLSDPAVVDTFVQLHFIALPASSENFRHPFKSEQLEKPCYVVVLIGPRGAMDNASAYLAEDFRFEFCRGRHFCPVPFPLIACFVWEFSASIQERAAREPILCSSINRAAWRNG</sequence>